<dbReference type="InterPro" id="IPR003593">
    <property type="entry name" value="AAA+_ATPase"/>
</dbReference>
<feature type="region of interest" description="Disordered" evidence="1">
    <location>
        <begin position="688"/>
        <end position="724"/>
    </location>
</feature>
<dbReference type="EMBL" id="JAVVDO010000055">
    <property type="protein sequence ID" value="MDT8333452.1"/>
    <property type="molecule type" value="Genomic_DNA"/>
</dbReference>
<dbReference type="Pfam" id="PF13481">
    <property type="entry name" value="AAA_25"/>
    <property type="match status" value="1"/>
</dbReference>
<evidence type="ECO:0000313" key="4">
    <source>
        <dbReference type="Proteomes" id="UP001258945"/>
    </source>
</evidence>
<sequence>MADFDSMLRLRQALAAGGYRPLAVYSPDAAVSDGGKRPIGTGWQDRARQNPPEASVATPTADALNTGILCDGLRAIDIDVDDPATARLIREMAEDRFGATLIRTRPNSPRVLLLYRDADGETAKEWVQFCDGAGKASKVEVLGRGQQFVAYGRHPSGVELQWDDPRGAGCGPQEWIRDQIPAVSREAVTAILKEVADRFGGTISGGGERRERSAGTVAEGVTLDSKVTIAHAVSYLKHEAEPSVEGRRGNDTMVGVAMCLGDLGISEATAVDLMAEHWNPRCVPPWEPGELEKHVGSAYASREDPLGSKSAEAQFGGVNLDALRVDGAEAPHPTRPARPAIRLYSPAQCAEAPPRGYLVKGMLAPRDVGCIFGQPGAGKSIVAPHIGYAVAQGRPVFGCRTRQGLVFYVAAEDPTGMRQRVTGLRLRHGDADGFQLVEGVSNLLDAEQRRELAALVAQHRPALIMIDTVAMAFPGTDENASRDMGQIVAVARELTEHGAAVVLIHHQPKDGGDTPRGHSLLNGALDMSLMLTKDDEKGICQGRLKKNRNGSCDLKTPVAFRIRSTELGRDEDGDPVTAPIADELSKRDLAEGQGAKLSKSEAECLRVLCGLSGGQGGGAEGVAEASWQGACEAAGAGSGSEHSKNRRDSFRRTLRGLEGKGAIARAAGGFVATMSGDLHNAAAQFSGAAIPPAPGQKSDQTSPNTKTLNEQNAGGDVPAGPLLH</sequence>
<dbReference type="SUPFAM" id="SSF52540">
    <property type="entry name" value="P-loop containing nucleoside triphosphate hydrolases"/>
    <property type="match status" value="1"/>
</dbReference>
<dbReference type="Proteomes" id="UP001258945">
    <property type="component" value="Unassembled WGS sequence"/>
</dbReference>
<accession>A0ABU3ML26</accession>
<feature type="domain" description="AAA+ ATPase" evidence="2">
    <location>
        <begin position="365"/>
        <end position="535"/>
    </location>
</feature>
<gene>
    <name evidence="3" type="ORF">RQ831_20580</name>
</gene>
<evidence type="ECO:0000313" key="3">
    <source>
        <dbReference type="EMBL" id="MDT8333452.1"/>
    </source>
</evidence>
<dbReference type="Pfam" id="PF09250">
    <property type="entry name" value="Prim-Pol"/>
    <property type="match status" value="1"/>
</dbReference>
<proteinExistence type="predicted"/>
<feature type="compositionally biased region" description="Polar residues" evidence="1">
    <location>
        <begin position="697"/>
        <end position="712"/>
    </location>
</feature>
<organism evidence="3 4">
    <name type="scientific">Roseomonas gilardii</name>
    <dbReference type="NCBI Taxonomy" id="257708"/>
    <lineage>
        <taxon>Bacteria</taxon>
        <taxon>Pseudomonadati</taxon>
        <taxon>Pseudomonadota</taxon>
        <taxon>Alphaproteobacteria</taxon>
        <taxon>Acetobacterales</taxon>
        <taxon>Roseomonadaceae</taxon>
        <taxon>Roseomonas</taxon>
    </lineage>
</organism>
<name>A0ABU3ML26_9PROT</name>
<dbReference type="SMART" id="SM00382">
    <property type="entry name" value="AAA"/>
    <property type="match status" value="1"/>
</dbReference>
<protein>
    <submittedName>
        <fullName evidence="3">AAA family ATPase</fullName>
    </submittedName>
</protein>
<dbReference type="Gene3D" id="3.40.50.300">
    <property type="entry name" value="P-loop containing nucleotide triphosphate hydrolases"/>
    <property type="match status" value="1"/>
</dbReference>
<comment type="caution">
    <text evidence="3">The sequence shown here is derived from an EMBL/GenBank/DDBJ whole genome shotgun (WGS) entry which is preliminary data.</text>
</comment>
<evidence type="ECO:0000256" key="1">
    <source>
        <dbReference type="SAM" id="MobiDB-lite"/>
    </source>
</evidence>
<reference evidence="3 4" key="1">
    <citation type="journal article" date="2019" name="Microb. Pathog.">
        <title>Comparison of VITEK 2, MALDI-TOF MS, 16S rRNA gene sequencing, and whole-genome sequencing for identification of Roseomonas mucosa.</title>
        <authorList>
            <person name="Rudolph W.W."/>
            <person name="Gunzer F."/>
            <person name="Trauth M."/>
            <person name="Bunk B."/>
            <person name="Bigge R."/>
            <person name="Schrottner P."/>
        </authorList>
    </citation>
    <scope>NUCLEOTIDE SEQUENCE [LARGE SCALE GENOMIC DNA]</scope>
    <source>
        <strain evidence="3 4">DSM 103800</strain>
    </source>
</reference>
<dbReference type="InterPro" id="IPR015330">
    <property type="entry name" value="DNA_primase/pol_bifunc_N"/>
</dbReference>
<evidence type="ECO:0000259" key="2">
    <source>
        <dbReference type="SMART" id="SM00382"/>
    </source>
</evidence>
<dbReference type="RefSeq" id="WP_314284878.1">
    <property type="nucleotide sequence ID" value="NZ_JAVVDO010000055.1"/>
</dbReference>
<keyword evidence="4" id="KW-1185">Reference proteome</keyword>
<feature type="region of interest" description="Disordered" evidence="1">
    <location>
        <begin position="30"/>
        <end position="59"/>
    </location>
</feature>
<dbReference type="InterPro" id="IPR027417">
    <property type="entry name" value="P-loop_NTPase"/>
</dbReference>